<evidence type="ECO:0000313" key="2">
    <source>
        <dbReference type="Proteomes" id="UP000799424"/>
    </source>
</evidence>
<organism evidence="1 2">
    <name type="scientific">Ophiobolus disseminans</name>
    <dbReference type="NCBI Taxonomy" id="1469910"/>
    <lineage>
        <taxon>Eukaryota</taxon>
        <taxon>Fungi</taxon>
        <taxon>Dikarya</taxon>
        <taxon>Ascomycota</taxon>
        <taxon>Pezizomycotina</taxon>
        <taxon>Dothideomycetes</taxon>
        <taxon>Pleosporomycetidae</taxon>
        <taxon>Pleosporales</taxon>
        <taxon>Pleosporineae</taxon>
        <taxon>Phaeosphaeriaceae</taxon>
        <taxon>Ophiobolus</taxon>
    </lineage>
</organism>
<keyword evidence="2" id="KW-1185">Reference proteome</keyword>
<name>A0A6A7A7K3_9PLEO</name>
<dbReference type="Proteomes" id="UP000799424">
    <property type="component" value="Unassembled WGS sequence"/>
</dbReference>
<dbReference type="AlphaFoldDB" id="A0A6A7A7K3"/>
<reference evidence="1" key="1">
    <citation type="journal article" date="2020" name="Stud. Mycol.">
        <title>101 Dothideomycetes genomes: a test case for predicting lifestyles and emergence of pathogens.</title>
        <authorList>
            <person name="Haridas S."/>
            <person name="Albert R."/>
            <person name="Binder M."/>
            <person name="Bloem J."/>
            <person name="Labutti K."/>
            <person name="Salamov A."/>
            <person name="Andreopoulos B."/>
            <person name="Baker S."/>
            <person name="Barry K."/>
            <person name="Bills G."/>
            <person name="Bluhm B."/>
            <person name="Cannon C."/>
            <person name="Castanera R."/>
            <person name="Culley D."/>
            <person name="Daum C."/>
            <person name="Ezra D."/>
            <person name="Gonzalez J."/>
            <person name="Henrissat B."/>
            <person name="Kuo A."/>
            <person name="Liang C."/>
            <person name="Lipzen A."/>
            <person name="Lutzoni F."/>
            <person name="Magnuson J."/>
            <person name="Mondo S."/>
            <person name="Nolan M."/>
            <person name="Ohm R."/>
            <person name="Pangilinan J."/>
            <person name="Park H.-J."/>
            <person name="Ramirez L."/>
            <person name="Alfaro M."/>
            <person name="Sun H."/>
            <person name="Tritt A."/>
            <person name="Yoshinaga Y."/>
            <person name="Zwiers L.-H."/>
            <person name="Turgeon B."/>
            <person name="Goodwin S."/>
            <person name="Spatafora J."/>
            <person name="Crous P."/>
            <person name="Grigoriev I."/>
        </authorList>
    </citation>
    <scope>NUCLEOTIDE SEQUENCE</scope>
    <source>
        <strain evidence="1">CBS 113818</strain>
    </source>
</reference>
<accession>A0A6A7A7K3</accession>
<evidence type="ECO:0000313" key="1">
    <source>
        <dbReference type="EMBL" id="KAF2828667.1"/>
    </source>
</evidence>
<gene>
    <name evidence="1" type="ORF">CC86DRAFT_196374</name>
</gene>
<sequence length="93" mass="10355">MYSYHLASNEPPRSLPSPKTRAQLIYLMLSSAALTSASPSSLEDQAPLRHCQNRRNHRCPSQSHTGLGLGHRSSQLVDRACEAYAHLLSGRWK</sequence>
<dbReference type="EMBL" id="MU006222">
    <property type="protein sequence ID" value="KAF2828667.1"/>
    <property type="molecule type" value="Genomic_DNA"/>
</dbReference>
<protein>
    <submittedName>
        <fullName evidence="1">Uncharacterized protein</fullName>
    </submittedName>
</protein>
<proteinExistence type="predicted"/>